<evidence type="ECO:0000313" key="3">
    <source>
        <dbReference type="Proteomes" id="UP000026962"/>
    </source>
</evidence>
<feature type="region of interest" description="Disordered" evidence="1">
    <location>
        <begin position="53"/>
        <end position="95"/>
    </location>
</feature>
<evidence type="ECO:0000256" key="1">
    <source>
        <dbReference type="SAM" id="MobiDB-lite"/>
    </source>
</evidence>
<dbReference type="EnsemblPlants" id="OPUNC05G18430.1">
    <property type="protein sequence ID" value="OPUNC05G18430.1"/>
    <property type="gene ID" value="OPUNC05G18430"/>
</dbReference>
<reference evidence="2" key="1">
    <citation type="submission" date="2015-04" db="UniProtKB">
        <authorList>
            <consortium name="EnsemblPlants"/>
        </authorList>
    </citation>
    <scope>IDENTIFICATION</scope>
</reference>
<feature type="region of interest" description="Disordered" evidence="1">
    <location>
        <begin position="1"/>
        <end position="39"/>
    </location>
</feature>
<evidence type="ECO:0000313" key="2">
    <source>
        <dbReference type="EnsemblPlants" id="OPUNC05G18430.1"/>
    </source>
</evidence>
<organism evidence="2">
    <name type="scientific">Oryza punctata</name>
    <name type="common">Red rice</name>
    <dbReference type="NCBI Taxonomy" id="4537"/>
    <lineage>
        <taxon>Eukaryota</taxon>
        <taxon>Viridiplantae</taxon>
        <taxon>Streptophyta</taxon>
        <taxon>Embryophyta</taxon>
        <taxon>Tracheophyta</taxon>
        <taxon>Spermatophyta</taxon>
        <taxon>Magnoliopsida</taxon>
        <taxon>Liliopsida</taxon>
        <taxon>Poales</taxon>
        <taxon>Poaceae</taxon>
        <taxon>BOP clade</taxon>
        <taxon>Oryzoideae</taxon>
        <taxon>Oryzeae</taxon>
        <taxon>Oryzinae</taxon>
        <taxon>Oryza</taxon>
    </lineage>
</organism>
<dbReference type="Gramene" id="OPUNC05G18430.1">
    <property type="protein sequence ID" value="OPUNC05G18430.1"/>
    <property type="gene ID" value="OPUNC05G18430"/>
</dbReference>
<feature type="compositionally biased region" description="Basic and acidic residues" evidence="1">
    <location>
        <begin position="1"/>
        <end position="10"/>
    </location>
</feature>
<sequence length="95" mass="9851">MQPYKPRGDPPRPTGTAGWSKQGDRWSANGGRRDTARRARERAAALVSWPSALAINGGPGVPSSLRSSPVDDLSGLPLTQPQPGTPSMAAAAAAY</sequence>
<protein>
    <submittedName>
        <fullName evidence="2">Uncharacterized protein</fullName>
    </submittedName>
</protein>
<dbReference type="AlphaFoldDB" id="A0A0E0L3Z5"/>
<dbReference type="Proteomes" id="UP000026962">
    <property type="component" value="Chromosome 5"/>
</dbReference>
<keyword evidence="3" id="KW-1185">Reference proteome</keyword>
<proteinExistence type="predicted"/>
<reference evidence="2" key="2">
    <citation type="submission" date="2018-05" db="EMBL/GenBank/DDBJ databases">
        <title>OpunRS2 (Oryza punctata Reference Sequence Version 2).</title>
        <authorList>
            <person name="Zhang J."/>
            <person name="Kudrna D."/>
            <person name="Lee S."/>
            <person name="Talag J."/>
            <person name="Welchert J."/>
            <person name="Wing R.A."/>
        </authorList>
    </citation>
    <scope>NUCLEOTIDE SEQUENCE [LARGE SCALE GENOMIC DNA]</scope>
</reference>
<dbReference type="HOGENOM" id="CLU_2376505_0_0_1"/>
<accession>A0A0E0L3Z5</accession>
<name>A0A0E0L3Z5_ORYPU</name>